<gene>
    <name evidence="3" type="ORF">SCHPADRAFT_860877</name>
</gene>
<feature type="region of interest" description="Disordered" evidence="2">
    <location>
        <begin position="194"/>
        <end position="280"/>
    </location>
</feature>
<feature type="region of interest" description="Disordered" evidence="2">
    <location>
        <begin position="387"/>
        <end position="524"/>
    </location>
</feature>
<feature type="compositionally biased region" description="Basic and acidic residues" evidence="2">
    <location>
        <begin position="203"/>
        <end position="213"/>
    </location>
</feature>
<feature type="compositionally biased region" description="Gly residues" evidence="2">
    <location>
        <begin position="476"/>
        <end position="492"/>
    </location>
</feature>
<reference evidence="3 4" key="1">
    <citation type="submission" date="2015-04" db="EMBL/GenBank/DDBJ databases">
        <title>Complete genome sequence of Schizopora paradoxa KUC8140, a cosmopolitan wood degrader in East Asia.</title>
        <authorList>
            <consortium name="DOE Joint Genome Institute"/>
            <person name="Min B."/>
            <person name="Park H."/>
            <person name="Jang Y."/>
            <person name="Kim J.-J."/>
            <person name="Kim K.H."/>
            <person name="Pangilinan J."/>
            <person name="Lipzen A."/>
            <person name="Riley R."/>
            <person name="Grigoriev I.V."/>
            <person name="Spatafora J.W."/>
            <person name="Choi I.-G."/>
        </authorList>
    </citation>
    <scope>NUCLEOTIDE SEQUENCE [LARGE SCALE GENOMIC DNA]</scope>
    <source>
        <strain evidence="3 4">KUC8140</strain>
    </source>
</reference>
<dbReference type="EMBL" id="KQ086175">
    <property type="protein sequence ID" value="KLO06896.1"/>
    <property type="molecule type" value="Genomic_DNA"/>
</dbReference>
<dbReference type="OrthoDB" id="3243413at2759"/>
<feature type="compositionally biased region" description="Gly residues" evidence="2">
    <location>
        <begin position="395"/>
        <end position="438"/>
    </location>
</feature>
<feature type="coiled-coil region" evidence="1">
    <location>
        <begin position="351"/>
        <end position="378"/>
    </location>
</feature>
<name>A0A0H2RQ31_9AGAM</name>
<dbReference type="STRING" id="27342.A0A0H2RQ31"/>
<dbReference type="InParanoid" id="A0A0H2RQ31"/>
<evidence type="ECO:0000256" key="1">
    <source>
        <dbReference type="SAM" id="Coils"/>
    </source>
</evidence>
<feature type="compositionally biased region" description="Basic and acidic residues" evidence="2">
    <location>
        <begin position="513"/>
        <end position="524"/>
    </location>
</feature>
<keyword evidence="4" id="KW-1185">Reference proteome</keyword>
<accession>A0A0H2RQ31</accession>
<evidence type="ECO:0000256" key="2">
    <source>
        <dbReference type="SAM" id="MobiDB-lite"/>
    </source>
</evidence>
<keyword evidence="1" id="KW-0175">Coiled coil</keyword>
<dbReference type="AlphaFoldDB" id="A0A0H2RQ31"/>
<evidence type="ECO:0000313" key="4">
    <source>
        <dbReference type="Proteomes" id="UP000053477"/>
    </source>
</evidence>
<organism evidence="3 4">
    <name type="scientific">Schizopora paradoxa</name>
    <dbReference type="NCBI Taxonomy" id="27342"/>
    <lineage>
        <taxon>Eukaryota</taxon>
        <taxon>Fungi</taxon>
        <taxon>Dikarya</taxon>
        <taxon>Basidiomycota</taxon>
        <taxon>Agaricomycotina</taxon>
        <taxon>Agaricomycetes</taxon>
        <taxon>Hymenochaetales</taxon>
        <taxon>Schizoporaceae</taxon>
        <taxon>Schizopora</taxon>
    </lineage>
</organism>
<proteinExistence type="predicted"/>
<protein>
    <submittedName>
        <fullName evidence="3">Uncharacterized protein</fullName>
    </submittedName>
</protein>
<feature type="compositionally biased region" description="Low complexity" evidence="2">
    <location>
        <begin position="439"/>
        <end position="465"/>
    </location>
</feature>
<sequence>MPKREPTPPLDDDLKYFVVNYPYPLHADMKIPEERETFAKWIACCIGQDYFFAIYHKPSSPNMVIIEVAKNCPNVDKTLLGAHKWCEFLKKPEADQMSLESKVFYCLHARSREVQKHGWKRIDVHDSWFNKWTPEKSEFVATPYPSTRYCDLPAETQTNARLCRPLPQSVFPKPKQETPPVPVGSNVWINNKIAGVPIGPQQPKREQIKKKEPQSSADVAVRWPSNSSTASSEDSHPVSPAVSRTPSTLPPPPGLGPPPGLVVPTPLKPSTPGPEMTSIDSNEDLGLPMASTIIFTKEVDSVKVGDLTLKDDDEEDPEQYWAKQNPWKVDWDKQICPVHKQACKPGICKDMAKLERQKKKWEEAKEKEEAKRKAANARRVEKAIGDAGDGWSVAGSGGGRGARGVANGRGGSHTRGTRGGASDRGGRGGTTGRGGSIARGGSTSGNAWGGAATNRGGRSGSSTDSGGRGTWSPGRGVWGGSTERGGRGGGAWGANEGSMASHLQRTTSAPRGGRGEWTRGELQL</sequence>
<feature type="compositionally biased region" description="Pro residues" evidence="2">
    <location>
        <begin position="248"/>
        <end position="272"/>
    </location>
</feature>
<dbReference type="Proteomes" id="UP000053477">
    <property type="component" value="Unassembled WGS sequence"/>
</dbReference>
<evidence type="ECO:0000313" key="3">
    <source>
        <dbReference type="EMBL" id="KLO06896.1"/>
    </source>
</evidence>